<keyword evidence="14" id="KW-0539">Nucleus</keyword>
<evidence type="ECO:0000256" key="11">
    <source>
        <dbReference type="ARBA" id="ARBA00022829"/>
    </source>
</evidence>
<keyword evidence="8" id="KW-0132">Cell division</keyword>
<protein>
    <recommendedName>
        <fullName evidence="5">DASH complex subunit DAD2</fullName>
    </recommendedName>
    <alternativeName>
        <fullName evidence="17">Outer kinetochore protein DAD2</fullName>
    </alternativeName>
</protein>
<evidence type="ECO:0000313" key="19">
    <source>
        <dbReference type="EMBL" id="CDO51901.1"/>
    </source>
</evidence>
<keyword evidence="6" id="KW-0158">Chromosome</keyword>
<keyword evidence="15" id="KW-0131">Cell cycle</keyword>
<comment type="subcellular location">
    <subcellularLocation>
        <location evidence="3">Chromosome</location>
        <location evidence="3">Centromere</location>
        <location evidence="3">Kinetochore</location>
    </subcellularLocation>
    <subcellularLocation>
        <location evidence="2">Cytoplasm</location>
        <location evidence="2">Cytoskeleton</location>
        <location evidence="2">Spindle</location>
    </subcellularLocation>
    <subcellularLocation>
        <location evidence="1">Nucleus</location>
    </subcellularLocation>
</comment>
<evidence type="ECO:0000313" key="21">
    <source>
        <dbReference type="Proteomes" id="UP000242525"/>
    </source>
</evidence>
<accession>A0A0J9X3Y2</accession>
<comment type="caution">
    <text evidence="19">The sequence shown here is derived from an EMBL/GenBank/DDBJ whole genome shotgun (WGS) entry which is preliminary data.</text>
</comment>
<name>A0A0J9X3Y2_GEOCN</name>
<evidence type="ECO:0000256" key="16">
    <source>
        <dbReference type="ARBA" id="ARBA00023328"/>
    </source>
</evidence>
<keyword evidence="9" id="KW-0493">Microtubule</keyword>
<dbReference type="GO" id="GO:0000278">
    <property type="term" value="P:mitotic cell cycle"/>
    <property type="evidence" value="ECO:0007669"/>
    <property type="project" value="InterPro"/>
</dbReference>
<evidence type="ECO:0000256" key="8">
    <source>
        <dbReference type="ARBA" id="ARBA00022618"/>
    </source>
</evidence>
<evidence type="ECO:0000256" key="7">
    <source>
        <dbReference type="ARBA" id="ARBA00022490"/>
    </source>
</evidence>
<evidence type="ECO:0000256" key="4">
    <source>
        <dbReference type="ARBA" id="ARBA00005501"/>
    </source>
</evidence>
<keyword evidence="11" id="KW-0159">Chromosome partition</keyword>
<feature type="region of interest" description="Disordered" evidence="18">
    <location>
        <begin position="83"/>
        <end position="124"/>
    </location>
</feature>
<dbReference type="GO" id="GO:0008608">
    <property type="term" value="P:attachment of spindle microtubules to kinetochore"/>
    <property type="evidence" value="ECO:0007669"/>
    <property type="project" value="TreeGrafter"/>
</dbReference>
<reference evidence="20" key="3">
    <citation type="submission" date="2020-01" db="EMBL/GenBank/DDBJ databases">
        <authorList>
            <person name="Perkins V."/>
            <person name="Lessard M.-H."/>
            <person name="Dugat-Bony E."/>
            <person name="Frenette M."/>
            <person name="Labrie S."/>
        </authorList>
    </citation>
    <scope>NUCLEOTIDE SEQUENCE</scope>
    <source>
        <strain evidence="20">LMA-70</strain>
    </source>
</reference>
<dbReference type="PANTHER" id="PTHR28036">
    <property type="entry name" value="DASH COMPLEX SUBUNIT DAD2"/>
    <property type="match status" value="1"/>
</dbReference>
<evidence type="ECO:0000256" key="1">
    <source>
        <dbReference type="ARBA" id="ARBA00004123"/>
    </source>
</evidence>
<evidence type="ECO:0000256" key="3">
    <source>
        <dbReference type="ARBA" id="ARBA00004629"/>
    </source>
</evidence>
<evidence type="ECO:0000256" key="14">
    <source>
        <dbReference type="ARBA" id="ARBA00023242"/>
    </source>
</evidence>
<sequence>MNRSHFPPIATRTRLAEKQRELAHFVELQNMSAELVAELELLETRLGNLATGTEKVAVVLQNWGNIARALTLASSNLTNIREEDYEDRANPPLPETLVRIRLDDEDNEFAGDESPEEGLDAPQQ</sequence>
<dbReference type="GO" id="GO:0051301">
    <property type="term" value="P:cell division"/>
    <property type="evidence" value="ECO:0007669"/>
    <property type="project" value="UniProtKB-KW"/>
</dbReference>
<proteinExistence type="inferred from homology"/>
<keyword evidence="21" id="KW-1185">Reference proteome</keyword>
<evidence type="ECO:0000256" key="15">
    <source>
        <dbReference type="ARBA" id="ARBA00023306"/>
    </source>
</evidence>
<gene>
    <name evidence="19" type="ORF">BN980_GECA02s02721g</name>
    <name evidence="20" type="ORF">DV451_000236</name>
</gene>
<keyword evidence="7" id="KW-0963">Cytoplasm</keyword>
<comment type="similarity">
    <text evidence="4">Belongs to the DASH complex DAD2 family.</text>
</comment>
<dbReference type="Proteomes" id="UP000750522">
    <property type="component" value="Unassembled WGS sequence"/>
</dbReference>
<evidence type="ECO:0000256" key="13">
    <source>
        <dbReference type="ARBA" id="ARBA00023212"/>
    </source>
</evidence>
<dbReference type="Proteomes" id="UP000242525">
    <property type="component" value="Unassembled WGS sequence"/>
</dbReference>
<dbReference type="GO" id="GO:0042729">
    <property type="term" value="C:DASH complex"/>
    <property type="evidence" value="ECO:0007669"/>
    <property type="project" value="InterPro"/>
</dbReference>
<dbReference type="STRING" id="1173061.A0A0J9X3Y2"/>
<dbReference type="GO" id="GO:1990023">
    <property type="term" value="C:mitotic spindle midzone"/>
    <property type="evidence" value="ECO:0007669"/>
    <property type="project" value="TreeGrafter"/>
</dbReference>
<evidence type="ECO:0000256" key="5">
    <source>
        <dbReference type="ARBA" id="ARBA00020260"/>
    </source>
</evidence>
<dbReference type="AlphaFoldDB" id="A0A0J9X3Y2"/>
<evidence type="ECO:0000256" key="12">
    <source>
        <dbReference type="ARBA" id="ARBA00022838"/>
    </source>
</evidence>
<reference evidence="19 21" key="1">
    <citation type="submission" date="2014-03" db="EMBL/GenBank/DDBJ databases">
        <authorList>
            <person name="Casaregola S."/>
        </authorList>
    </citation>
    <scope>NUCLEOTIDE SEQUENCE [LARGE SCALE GENOMIC DNA]</scope>
    <source>
        <strain evidence="19 21">CLIB 918</strain>
    </source>
</reference>
<dbReference type="PANTHER" id="PTHR28036:SF1">
    <property type="entry name" value="DASH COMPLEX SUBUNIT DAD2"/>
    <property type="match status" value="1"/>
</dbReference>
<dbReference type="GO" id="GO:0005874">
    <property type="term" value="C:microtubule"/>
    <property type="evidence" value="ECO:0007669"/>
    <property type="project" value="UniProtKB-KW"/>
</dbReference>
<keyword evidence="13" id="KW-0206">Cytoskeleton</keyword>
<dbReference type="EMBL" id="CCBN010000002">
    <property type="protein sequence ID" value="CDO51901.1"/>
    <property type="molecule type" value="Genomic_DNA"/>
</dbReference>
<dbReference type="InterPro" id="IPR013963">
    <property type="entry name" value="DASH_Dad2"/>
</dbReference>
<feature type="compositionally biased region" description="Acidic residues" evidence="18">
    <location>
        <begin position="103"/>
        <end position="124"/>
    </location>
</feature>
<keyword evidence="16" id="KW-0137">Centromere</keyword>
<dbReference type="EMBL" id="QQZK01000003">
    <property type="protein sequence ID" value="KAF5104843.1"/>
    <property type="molecule type" value="Genomic_DNA"/>
</dbReference>
<dbReference type="GO" id="GO:0044732">
    <property type="term" value="C:mitotic spindle pole body"/>
    <property type="evidence" value="ECO:0007669"/>
    <property type="project" value="TreeGrafter"/>
</dbReference>
<keyword evidence="10" id="KW-0498">Mitosis</keyword>
<evidence type="ECO:0000256" key="18">
    <source>
        <dbReference type="SAM" id="MobiDB-lite"/>
    </source>
</evidence>
<dbReference type="Pfam" id="PF08654">
    <property type="entry name" value="DASH_Dad2"/>
    <property type="match status" value="1"/>
</dbReference>
<evidence type="ECO:0000256" key="17">
    <source>
        <dbReference type="ARBA" id="ARBA00030568"/>
    </source>
</evidence>
<evidence type="ECO:0000256" key="10">
    <source>
        <dbReference type="ARBA" id="ARBA00022776"/>
    </source>
</evidence>
<reference evidence="20" key="2">
    <citation type="journal article" date="2020" name="Front. Microbiol.">
        <title>Phenotypic and Genetic Characterization of the Cheese Ripening Yeast Geotrichum candidum.</title>
        <authorList>
            <person name="Perkins V."/>
            <person name="Vignola S."/>
            <person name="Lessard M.H."/>
            <person name="Plante P.L."/>
            <person name="Corbeil J."/>
            <person name="Dugat-Bony E."/>
            <person name="Frenette M."/>
            <person name="Labrie S."/>
        </authorList>
    </citation>
    <scope>NUCLEOTIDE SEQUENCE</scope>
    <source>
        <strain evidence="20">LMA-70</strain>
    </source>
</reference>
<dbReference type="OrthoDB" id="3230169at2759"/>
<organism evidence="19 21">
    <name type="scientific">Geotrichum candidum</name>
    <name type="common">Oospora lactis</name>
    <name type="synonym">Dipodascus geotrichum</name>
    <dbReference type="NCBI Taxonomy" id="1173061"/>
    <lineage>
        <taxon>Eukaryota</taxon>
        <taxon>Fungi</taxon>
        <taxon>Dikarya</taxon>
        <taxon>Ascomycota</taxon>
        <taxon>Saccharomycotina</taxon>
        <taxon>Dipodascomycetes</taxon>
        <taxon>Dipodascales</taxon>
        <taxon>Dipodascaceae</taxon>
        <taxon>Geotrichum</taxon>
    </lineage>
</organism>
<evidence type="ECO:0000313" key="20">
    <source>
        <dbReference type="EMBL" id="KAF5104843.1"/>
    </source>
</evidence>
<evidence type="ECO:0000256" key="6">
    <source>
        <dbReference type="ARBA" id="ARBA00022454"/>
    </source>
</evidence>
<evidence type="ECO:0000256" key="9">
    <source>
        <dbReference type="ARBA" id="ARBA00022701"/>
    </source>
</evidence>
<keyword evidence="12" id="KW-0995">Kinetochore</keyword>
<evidence type="ECO:0000256" key="2">
    <source>
        <dbReference type="ARBA" id="ARBA00004186"/>
    </source>
</evidence>